<keyword evidence="2" id="KW-0472">Membrane</keyword>
<reference evidence="3" key="1">
    <citation type="submission" date="2023-03" db="EMBL/GenBank/DDBJ databases">
        <title>Massive genome expansion in bonnet fungi (Mycena s.s.) driven by repeated elements and novel gene families across ecological guilds.</title>
        <authorList>
            <consortium name="Lawrence Berkeley National Laboratory"/>
            <person name="Harder C.B."/>
            <person name="Miyauchi S."/>
            <person name="Viragh M."/>
            <person name="Kuo A."/>
            <person name="Thoen E."/>
            <person name="Andreopoulos B."/>
            <person name="Lu D."/>
            <person name="Skrede I."/>
            <person name="Drula E."/>
            <person name="Henrissat B."/>
            <person name="Morin E."/>
            <person name="Kohler A."/>
            <person name="Barry K."/>
            <person name="LaButti K."/>
            <person name="Morin E."/>
            <person name="Salamov A."/>
            <person name="Lipzen A."/>
            <person name="Mereny Z."/>
            <person name="Hegedus B."/>
            <person name="Baldrian P."/>
            <person name="Stursova M."/>
            <person name="Weitz H."/>
            <person name="Taylor A."/>
            <person name="Grigoriev I.V."/>
            <person name="Nagy L.G."/>
            <person name="Martin F."/>
            <person name="Kauserud H."/>
        </authorList>
    </citation>
    <scope>NUCLEOTIDE SEQUENCE</scope>
    <source>
        <strain evidence="3">CBHHK002</strain>
    </source>
</reference>
<accession>A0AAD7EYH0</accession>
<name>A0AAD7EYH0_9AGAR</name>
<sequence>MDIDLPNSGSSLLTQLMIPGEGPSSSMQDKQQGETLFKRMAMSLEERLGLPAGKTLKGKKRRWCTMSSPPPQLSIYSTALHPWVTGSNHRITRSLGERLPLLLVALSSTLSSGLVLTVLGLGLTNEKISTKARLLHRALRQRHSLKCVLITCLPQQPLLTLNGFSPSQQGQ</sequence>
<comment type="caution">
    <text evidence="3">The sequence shown here is derived from an EMBL/GenBank/DDBJ whole genome shotgun (WGS) entry which is preliminary data.</text>
</comment>
<keyword evidence="4" id="KW-1185">Reference proteome</keyword>
<evidence type="ECO:0000313" key="3">
    <source>
        <dbReference type="EMBL" id="KAJ7354495.1"/>
    </source>
</evidence>
<dbReference type="AlphaFoldDB" id="A0AAD7EYH0"/>
<proteinExistence type="predicted"/>
<organism evidence="3 4">
    <name type="scientific">Mycena albidolilacea</name>
    <dbReference type="NCBI Taxonomy" id="1033008"/>
    <lineage>
        <taxon>Eukaryota</taxon>
        <taxon>Fungi</taxon>
        <taxon>Dikarya</taxon>
        <taxon>Basidiomycota</taxon>
        <taxon>Agaricomycotina</taxon>
        <taxon>Agaricomycetes</taxon>
        <taxon>Agaricomycetidae</taxon>
        <taxon>Agaricales</taxon>
        <taxon>Marasmiineae</taxon>
        <taxon>Mycenaceae</taxon>
        <taxon>Mycena</taxon>
    </lineage>
</organism>
<keyword evidence="2" id="KW-1133">Transmembrane helix</keyword>
<feature type="region of interest" description="Disordered" evidence="1">
    <location>
        <begin position="1"/>
        <end position="29"/>
    </location>
</feature>
<keyword evidence="2" id="KW-0812">Transmembrane</keyword>
<protein>
    <submittedName>
        <fullName evidence="3">Uncharacterized protein</fullName>
    </submittedName>
</protein>
<feature type="transmembrane region" description="Helical" evidence="2">
    <location>
        <begin position="99"/>
        <end position="123"/>
    </location>
</feature>
<gene>
    <name evidence="3" type="ORF">DFH08DRAFT_804395</name>
</gene>
<dbReference type="EMBL" id="JARIHO010000010">
    <property type="protein sequence ID" value="KAJ7354495.1"/>
    <property type="molecule type" value="Genomic_DNA"/>
</dbReference>
<evidence type="ECO:0000256" key="1">
    <source>
        <dbReference type="SAM" id="MobiDB-lite"/>
    </source>
</evidence>
<evidence type="ECO:0000256" key="2">
    <source>
        <dbReference type="SAM" id="Phobius"/>
    </source>
</evidence>
<evidence type="ECO:0000313" key="4">
    <source>
        <dbReference type="Proteomes" id="UP001218218"/>
    </source>
</evidence>
<dbReference type="Proteomes" id="UP001218218">
    <property type="component" value="Unassembled WGS sequence"/>
</dbReference>